<keyword evidence="4" id="KW-0677">Repeat</keyword>
<dbReference type="InterPro" id="IPR036392">
    <property type="entry name" value="PLAT/LH2_dom_sf"/>
</dbReference>
<reference evidence="11" key="2">
    <citation type="submission" date="2025-09" db="UniProtKB">
        <authorList>
            <consortium name="Ensembl"/>
        </authorList>
    </citation>
    <scope>IDENTIFICATION</scope>
</reference>
<dbReference type="Gene3D" id="2.60.60.20">
    <property type="entry name" value="PLAT/LH2 domain"/>
    <property type="match status" value="1"/>
</dbReference>
<feature type="domain" description="RUN" evidence="10">
    <location>
        <begin position="779"/>
        <end position="968"/>
    </location>
</feature>
<dbReference type="InterPro" id="IPR037516">
    <property type="entry name" value="Tripartite_DENN"/>
</dbReference>
<dbReference type="Pfam" id="PF01477">
    <property type="entry name" value="PLAT"/>
    <property type="match status" value="1"/>
</dbReference>
<dbReference type="Gene3D" id="3.40.50.11500">
    <property type="match status" value="1"/>
</dbReference>
<dbReference type="GO" id="GO:0016020">
    <property type="term" value="C:membrane"/>
    <property type="evidence" value="ECO:0007669"/>
    <property type="project" value="UniProtKB-SubCell"/>
</dbReference>
<dbReference type="CDD" id="cd17678">
    <property type="entry name" value="RUN2_DENND5"/>
    <property type="match status" value="1"/>
</dbReference>
<dbReference type="Pfam" id="PF02141">
    <property type="entry name" value="DENN"/>
    <property type="match status" value="1"/>
</dbReference>
<name>A0A8C4QMJ8_EPTBU</name>
<evidence type="ECO:0000256" key="4">
    <source>
        <dbReference type="ARBA" id="ARBA00022737"/>
    </source>
</evidence>
<keyword evidence="3" id="KW-0344">Guanine-nucleotide releasing factor</keyword>
<feature type="domain" description="UDENN" evidence="9">
    <location>
        <begin position="25"/>
        <end position="593"/>
    </location>
</feature>
<feature type="domain" description="RUN" evidence="10">
    <location>
        <begin position="1146"/>
        <end position="1311"/>
    </location>
</feature>
<dbReference type="GO" id="GO:0031267">
    <property type="term" value="F:small GTPase binding"/>
    <property type="evidence" value="ECO:0007669"/>
    <property type="project" value="InterPro"/>
</dbReference>
<dbReference type="PROSITE" id="PS50211">
    <property type="entry name" value="DENN"/>
    <property type="match status" value="1"/>
</dbReference>
<evidence type="ECO:0000256" key="3">
    <source>
        <dbReference type="ARBA" id="ARBA00022658"/>
    </source>
</evidence>
<protein>
    <recommendedName>
        <fullName evidence="13">DENN domain-containing protein 5B</fullName>
    </recommendedName>
</protein>
<dbReference type="SMART" id="SM00593">
    <property type="entry name" value="RUN"/>
    <property type="match status" value="2"/>
</dbReference>
<dbReference type="InterPro" id="IPR043153">
    <property type="entry name" value="DENN_C"/>
</dbReference>
<evidence type="ECO:0000259" key="10">
    <source>
        <dbReference type="PROSITE" id="PS50826"/>
    </source>
</evidence>
<dbReference type="GO" id="GO:0005085">
    <property type="term" value="F:guanyl-nucleotide exchange factor activity"/>
    <property type="evidence" value="ECO:0007669"/>
    <property type="project" value="UniProtKB-KW"/>
</dbReference>
<dbReference type="PROSITE" id="PS50826">
    <property type="entry name" value="RUN"/>
    <property type="match status" value="2"/>
</dbReference>
<evidence type="ECO:0000256" key="1">
    <source>
        <dbReference type="ARBA" id="ARBA00004370"/>
    </source>
</evidence>
<evidence type="ECO:0000259" key="9">
    <source>
        <dbReference type="PROSITE" id="PS50211"/>
    </source>
</evidence>
<dbReference type="FunFam" id="1.20.58.900:FF:000007">
    <property type="entry name" value="DENN domain-containing protein 5B"/>
    <property type="match status" value="1"/>
</dbReference>
<dbReference type="Pfam" id="PF02759">
    <property type="entry name" value="RUN"/>
    <property type="match status" value="2"/>
</dbReference>
<dbReference type="SUPFAM" id="SSF140741">
    <property type="entry name" value="RUN domain-like"/>
    <property type="match status" value="2"/>
</dbReference>
<comment type="similarity">
    <text evidence="2">Belongs to the RAB6IP1 family.</text>
</comment>
<evidence type="ECO:0000259" key="8">
    <source>
        <dbReference type="PROSITE" id="PS50095"/>
    </source>
</evidence>
<dbReference type="Pfam" id="PF03455">
    <property type="entry name" value="dDENN"/>
    <property type="match status" value="1"/>
</dbReference>
<evidence type="ECO:0000256" key="7">
    <source>
        <dbReference type="SAM" id="MobiDB-lite"/>
    </source>
</evidence>
<dbReference type="SMART" id="SM00799">
    <property type="entry name" value="DENN"/>
    <property type="match status" value="1"/>
</dbReference>
<dbReference type="InterPro" id="IPR047277">
    <property type="entry name" value="PLAT_RAB6IP1"/>
</dbReference>
<dbReference type="PANTHER" id="PTHR46070:SF1">
    <property type="entry name" value="PINSTRIPE, ISOFORM A"/>
    <property type="match status" value="1"/>
</dbReference>
<evidence type="ECO:0000256" key="5">
    <source>
        <dbReference type="ARBA" id="ARBA00023136"/>
    </source>
</evidence>
<organism evidence="11 12">
    <name type="scientific">Eptatretus burgeri</name>
    <name type="common">Inshore hagfish</name>
    <dbReference type="NCBI Taxonomy" id="7764"/>
    <lineage>
        <taxon>Eukaryota</taxon>
        <taxon>Metazoa</taxon>
        <taxon>Chordata</taxon>
        <taxon>Craniata</taxon>
        <taxon>Vertebrata</taxon>
        <taxon>Cyclostomata</taxon>
        <taxon>Myxini</taxon>
        <taxon>Myxiniformes</taxon>
        <taxon>Myxinidae</taxon>
        <taxon>Eptatretinae</taxon>
        <taxon>Eptatretus</taxon>
    </lineage>
</organism>
<dbReference type="InterPro" id="IPR001024">
    <property type="entry name" value="PLAT/LH2_dom"/>
</dbReference>
<dbReference type="PROSITE" id="PS50095">
    <property type="entry name" value="PLAT"/>
    <property type="match status" value="1"/>
</dbReference>
<reference evidence="11" key="1">
    <citation type="submission" date="2025-08" db="UniProtKB">
        <authorList>
            <consortium name="Ensembl"/>
        </authorList>
    </citation>
    <scope>IDENTIFICATION</scope>
</reference>
<dbReference type="InterPro" id="IPR047278">
    <property type="entry name" value="DEN5A/B"/>
</dbReference>
<keyword evidence="12" id="KW-1185">Reference proteome</keyword>
<keyword evidence="5" id="KW-0472">Membrane</keyword>
<dbReference type="InterPro" id="IPR004012">
    <property type="entry name" value="Run_dom"/>
</dbReference>
<dbReference type="PANTHER" id="PTHR46070">
    <property type="entry name" value="PINSTRIPE, ISOFORM A"/>
    <property type="match status" value="1"/>
</dbReference>
<evidence type="ECO:0000313" key="12">
    <source>
        <dbReference type="Proteomes" id="UP000694388"/>
    </source>
</evidence>
<dbReference type="InterPro" id="IPR005113">
    <property type="entry name" value="uDENN_dom"/>
</dbReference>
<dbReference type="Ensembl" id="ENSEBUT00000017696.1">
    <property type="protein sequence ID" value="ENSEBUP00000017120.1"/>
    <property type="gene ID" value="ENSEBUG00000010707.1"/>
</dbReference>
<comment type="subcellular location">
    <subcellularLocation>
        <location evidence="1">Membrane</location>
    </subcellularLocation>
</comment>
<dbReference type="GeneTree" id="ENSGT00940000153678"/>
<dbReference type="InterPro" id="IPR005112">
    <property type="entry name" value="dDENN_dom"/>
</dbReference>
<accession>A0A8C4QMJ8</accession>
<dbReference type="Gene3D" id="3.30.450.200">
    <property type="match status" value="1"/>
</dbReference>
<feature type="region of interest" description="Disordered" evidence="7">
    <location>
        <begin position="697"/>
        <end position="716"/>
    </location>
</feature>
<feature type="domain" description="PLAT" evidence="8">
    <location>
        <begin position="972"/>
        <end position="1080"/>
    </location>
</feature>
<evidence type="ECO:0000256" key="6">
    <source>
        <dbReference type="PROSITE-ProRule" id="PRU00152"/>
    </source>
</evidence>
<dbReference type="Proteomes" id="UP000694388">
    <property type="component" value="Unplaced"/>
</dbReference>
<comment type="caution">
    <text evidence="6">Lacks conserved residue(s) required for the propagation of feature annotation.</text>
</comment>
<dbReference type="SUPFAM" id="SSF49723">
    <property type="entry name" value="Lipase/lipooxygenase domain (PLAT/LH2 domain)"/>
    <property type="match status" value="1"/>
</dbReference>
<dbReference type="Pfam" id="PF03456">
    <property type="entry name" value="uDENN"/>
    <property type="match status" value="1"/>
</dbReference>
<sequence length="1318" mass="147870">MSNGGRFVDYFVICGLDTVTGLEPDELSGENFEQTPLHRAFKAKVLEHYPDAVDWNPFDRDAVGMLCMPKGLTFRTQVDERSPIFHSYLITREDGSRTYGFALTFYEEVTSQAVCRAMQTLYAMHNVECAAPDITCQSTLAVGNSSSPEDTIFPATRGLSFTTGLPLEDGGCELPRLNSYDLSCDTLYVSKCICLIAPLPFTQAFRKVLMQLYGAVTSPQPPPLPLESYVYNLLYEVPLPPPGRSLCLLAVLPPPILCLRPGLRELPLLDYPLRELVEQLGLENLLQLFTCCLLEIQILLYSSDYQRLMMTAECITALLFPFSWQHVYVPILPASLLYFLDAPVPYLMGLHADGPGKRSCLDIPNEANLCFVDMDEQSLDVPEDLPLFPNKSELAAEIADILREFDIPVEPQITTSTMGDRGRTTFWNSSLAWHEDEANGNGLNPVGHPVSERNRGNGATLTRLQSLARQAGISLRDLPPSSCHIGPLSNKEQEEGILFESGELRDLRINARVREAFANRFMQMFTDYEAFVIAQPAARLGGAREQTHNFDKASFLSDQPEPHLPFLSRFLETQMFASFVDAKIASQGNKRDCKDPLLSLFNARLERTRRLHVRTPTIRNATYHRCTSIEEAEEPILQRLNKVDHTAVHPHLLNMRIGQGKYAPGFFPRLQRDVLAAPPSLGRWGKQNPITMWRKQDRWHPGGSTPPDNDHTEATRGLNKGLRQPKLSDLSPSVFAQTNWKFVEGLLKECRFKTKRMLVEKMGQEAVDLGHGEVTLTGVEESTLIASLCDLLERIWSHGLQAKQGKSALWSHLLTYQDKEDEKTSDVDRNLGMPLTRSCSPAMFQERTCGMLLFFCFPGGTRSKSGRKSRRSPTMPRLKVTVTQDMRHVQNIDEIKTDVGRARAWVRLSLEKKLLAQHLKQLLSDCDLTRRLYKWYAFLCCEDEKEQFLFHLLGLNAVDYFCFTNVFTTVLMCYRVLVVPSHTLGMALTTANPWVCVSGELGATGILHVPRSTLEVVFECANLGRLTTVQIGHDNAGLLTRWPVEYVIVRNEITGHLYRFPCGRWIGRGVDDGSLERILVGEPVLASPGARQSLRRHYLPPAPRLAVAPTKKHLVSPGQIQEVLGEAVNNLVKHFHKPEKERGSLILLLCGQASLVSALELVLHHGFKTARLFQKPVFIWDFIEKASEHIAMSEDDEQCVEPARRSCHLSCALGKDAGLVRPGPTHSHFCTVVQAINNAPRSVGKDGKFQMFVCLGARDHVLHNWLATLADCPANAHMYEEWAILRDRSIVKALVHLLQVLHGFNITLEGSLVKGVDV</sequence>
<proteinExistence type="inferred from homology"/>
<dbReference type="Gene3D" id="1.20.58.900">
    <property type="match status" value="3"/>
</dbReference>
<dbReference type="SMART" id="SM00800">
    <property type="entry name" value="uDENN"/>
    <property type="match status" value="1"/>
</dbReference>
<dbReference type="InterPro" id="IPR001194">
    <property type="entry name" value="cDENN_dom"/>
</dbReference>
<dbReference type="InterPro" id="IPR037213">
    <property type="entry name" value="Run_dom_sf"/>
</dbReference>
<evidence type="ECO:0000256" key="2">
    <source>
        <dbReference type="ARBA" id="ARBA00006664"/>
    </source>
</evidence>
<evidence type="ECO:0000313" key="11">
    <source>
        <dbReference type="Ensembl" id="ENSEBUP00000017120.1"/>
    </source>
</evidence>
<dbReference type="SMART" id="SM00801">
    <property type="entry name" value="dDENN"/>
    <property type="match status" value="1"/>
</dbReference>
<evidence type="ECO:0008006" key="13">
    <source>
        <dbReference type="Google" id="ProtNLM"/>
    </source>
</evidence>
<dbReference type="CDD" id="cd01757">
    <property type="entry name" value="PLAT_RAB6IP1"/>
    <property type="match status" value="1"/>
</dbReference>